<dbReference type="OrthoDB" id="105333at2157"/>
<dbReference type="SUPFAM" id="SSF50037">
    <property type="entry name" value="C-terminal domain of transcriptional repressors"/>
    <property type="match status" value="1"/>
</dbReference>
<dbReference type="GO" id="GO:0046914">
    <property type="term" value="F:transition metal ion binding"/>
    <property type="evidence" value="ECO:0007669"/>
    <property type="project" value="InterPro"/>
</dbReference>
<dbReference type="EMBL" id="CP014750">
    <property type="protein sequence ID" value="AMQ17725.1"/>
    <property type="molecule type" value="Genomic_DNA"/>
</dbReference>
<accession>A0A142CSH3</accession>
<keyword evidence="4" id="KW-1185">Reference proteome</keyword>
<dbReference type="SMART" id="SM00899">
    <property type="entry name" value="FeoA"/>
    <property type="match status" value="1"/>
</dbReference>
<proteinExistence type="predicted"/>
<dbReference type="STRING" id="53952.A0127_00345"/>
<dbReference type="InterPro" id="IPR053184">
    <property type="entry name" value="FeoA-like"/>
</dbReference>
<name>A0A142CSH3_9EURY</name>
<evidence type="ECO:0000313" key="4">
    <source>
        <dbReference type="Proteomes" id="UP000073604"/>
    </source>
</evidence>
<dbReference type="AlphaFoldDB" id="A0A142CSH3"/>
<dbReference type="Proteomes" id="UP000073604">
    <property type="component" value="Chromosome"/>
</dbReference>
<evidence type="ECO:0000256" key="1">
    <source>
        <dbReference type="ARBA" id="ARBA00023004"/>
    </source>
</evidence>
<sequence>MIVPLSSLKPGERGIVVNIQGGPGFRNRLLGMGITPGAIVQVIEAYNPGPVIVNISGTRFAVGWGMASRILVRKL</sequence>
<feature type="domain" description="Ferrous iron transporter FeoA-like" evidence="2">
    <location>
        <begin position="3"/>
        <end position="74"/>
    </location>
</feature>
<evidence type="ECO:0000259" key="2">
    <source>
        <dbReference type="SMART" id="SM00899"/>
    </source>
</evidence>
<evidence type="ECO:0000313" key="3">
    <source>
        <dbReference type="EMBL" id="AMQ17725.1"/>
    </source>
</evidence>
<dbReference type="InterPro" id="IPR007167">
    <property type="entry name" value="Fe-transptr_FeoA-like"/>
</dbReference>
<dbReference type="RefSeq" id="WP_062386374.1">
    <property type="nucleotide sequence ID" value="NZ_CP014750.1"/>
</dbReference>
<dbReference type="KEGG" id="tpep:A0127_00345"/>
<dbReference type="GeneID" id="27138949"/>
<dbReference type="Gene3D" id="2.30.30.90">
    <property type="match status" value="1"/>
</dbReference>
<dbReference type="PANTHER" id="PTHR43151">
    <property type="entry name" value="FEOA FAMILY PROTEIN"/>
    <property type="match status" value="1"/>
</dbReference>
<gene>
    <name evidence="3" type="ORF">A0127_00345</name>
</gene>
<organism evidence="3 4">
    <name type="scientific">Thermococcus peptonophilus</name>
    <dbReference type="NCBI Taxonomy" id="53952"/>
    <lineage>
        <taxon>Archaea</taxon>
        <taxon>Methanobacteriati</taxon>
        <taxon>Methanobacteriota</taxon>
        <taxon>Thermococci</taxon>
        <taxon>Thermococcales</taxon>
        <taxon>Thermococcaceae</taxon>
        <taxon>Thermococcus</taxon>
    </lineage>
</organism>
<dbReference type="Pfam" id="PF04023">
    <property type="entry name" value="FeoA"/>
    <property type="match status" value="1"/>
</dbReference>
<reference evidence="4" key="1">
    <citation type="submission" date="2016-03" db="EMBL/GenBank/DDBJ databases">
        <authorList>
            <person name="Oger P.M."/>
        </authorList>
    </citation>
    <scope>NUCLEOTIDE SEQUENCE [LARGE SCALE GENOMIC DNA]</scope>
    <source>
        <strain evidence="4">OG-1</strain>
    </source>
</reference>
<dbReference type="InterPro" id="IPR038157">
    <property type="entry name" value="FeoA_core_dom"/>
</dbReference>
<keyword evidence="1" id="KW-0408">Iron</keyword>
<dbReference type="InterPro" id="IPR008988">
    <property type="entry name" value="Transcriptional_repressor_C"/>
</dbReference>
<dbReference type="PANTHER" id="PTHR43151:SF2">
    <property type="entry name" value="FE(2+) TRANSPORT PROTEIN A-RELATED"/>
    <property type="match status" value="1"/>
</dbReference>
<protein>
    <submittedName>
        <fullName evidence="3">Fe2+ transport protein</fullName>
    </submittedName>
</protein>